<keyword evidence="3" id="KW-0315">Glutamine amidotransferase</keyword>
<evidence type="ECO:0000256" key="3">
    <source>
        <dbReference type="ARBA" id="ARBA00022962"/>
    </source>
</evidence>
<dbReference type="Gene3D" id="3.40.50.620">
    <property type="entry name" value="HUPs"/>
    <property type="match status" value="1"/>
</dbReference>
<dbReference type="AlphaFoldDB" id="A0A9D5HUY8"/>
<evidence type="ECO:0000313" key="4">
    <source>
        <dbReference type="EMBL" id="KAJ1606600.1"/>
    </source>
</evidence>
<dbReference type="GO" id="GO:0006529">
    <property type="term" value="P:asparagine biosynthetic process"/>
    <property type="evidence" value="ECO:0007669"/>
    <property type="project" value="UniProtKB-KW"/>
</dbReference>
<dbReference type="PANTHER" id="PTHR45937">
    <property type="entry name" value="ASPARAGINE SYNTHETASE DOMAIN-CONTAINING PROTEIN 1"/>
    <property type="match status" value="1"/>
</dbReference>
<dbReference type="InterPro" id="IPR001962">
    <property type="entry name" value="Asn_synthase"/>
</dbReference>
<reference evidence="4" key="1">
    <citation type="submission" date="2022-10" db="EMBL/GenBank/DDBJ databases">
        <title>Adaptive evolution leads to modifications in subtelomeric GC content in a zoonotic Cryptosporidium species.</title>
        <authorList>
            <person name="Li J."/>
            <person name="Feng Y."/>
            <person name="Xiao L."/>
        </authorList>
    </citation>
    <scope>NUCLEOTIDE SEQUENCE</scope>
    <source>
        <strain evidence="4">33844</strain>
    </source>
</reference>
<keyword evidence="2" id="KW-0061">Asparagine biosynthesis</keyword>
<comment type="caution">
    <text evidence="4">The sequence shown here is derived from an EMBL/GenBank/DDBJ whole genome shotgun (WGS) entry which is preliminary data.</text>
</comment>
<dbReference type="OrthoDB" id="10252281at2759"/>
<dbReference type="EMBL" id="JAPCXC010000074">
    <property type="protein sequence ID" value="KAJ1606600.1"/>
    <property type="molecule type" value="Genomic_DNA"/>
</dbReference>
<gene>
    <name evidence="4" type="ORF">OJ253_2680</name>
</gene>
<keyword evidence="1" id="KW-0028">Amino-acid biosynthesis</keyword>
<dbReference type="PANTHER" id="PTHR45937:SF1">
    <property type="entry name" value="ASPARAGINE SYNTHETASE DOMAIN-CONTAINING PROTEIN 1"/>
    <property type="match status" value="1"/>
</dbReference>
<organism evidence="4">
    <name type="scientific">Cryptosporidium canis</name>
    <dbReference type="NCBI Taxonomy" id="195482"/>
    <lineage>
        <taxon>Eukaryota</taxon>
        <taxon>Sar</taxon>
        <taxon>Alveolata</taxon>
        <taxon>Apicomplexa</taxon>
        <taxon>Conoidasida</taxon>
        <taxon>Coccidia</taxon>
        <taxon>Eucoccidiorida</taxon>
        <taxon>Eimeriorina</taxon>
        <taxon>Cryptosporidiidae</taxon>
        <taxon>Cryptosporidium</taxon>
    </lineage>
</organism>
<dbReference type="Proteomes" id="UP001067231">
    <property type="component" value="Unassembled WGS sequence"/>
</dbReference>
<dbReference type="SUPFAM" id="SSF52402">
    <property type="entry name" value="Adenine nucleotide alpha hydrolases-like"/>
    <property type="match status" value="2"/>
</dbReference>
<accession>A0A9D5HUY8</accession>
<evidence type="ECO:0000256" key="1">
    <source>
        <dbReference type="ARBA" id="ARBA00022605"/>
    </source>
</evidence>
<protein>
    <submittedName>
        <fullName evidence="4">Asparagine synthetase B like</fullName>
    </submittedName>
</protein>
<dbReference type="CDD" id="cd01991">
    <property type="entry name" value="Asn_synthase_B_C"/>
    <property type="match status" value="1"/>
</dbReference>
<dbReference type="InterPro" id="IPR051857">
    <property type="entry name" value="Asn_synthetase_domain"/>
</dbReference>
<dbReference type="GO" id="GO:0004066">
    <property type="term" value="F:asparagine synthase (glutamine-hydrolyzing) activity"/>
    <property type="evidence" value="ECO:0007669"/>
    <property type="project" value="InterPro"/>
</dbReference>
<sequence length="719" mass="82344">MIECVFSPGVKHAEGRLVLTEDKLGLFGSALNLSKCEAELRKRTLERSVKLIELDHETCCIENHDNFDFIVDTFHSGGESFMRVFVEGLIEYDRFHESLKGVDLTKSVTIQNLLSDLVPVLSFLSSELRKGFSFLIYVVIKEERFLIFGRDRFGESSLLLSAGSMGREIIISNIESDLLSFKEDPQSIEIPTTGLFLLNLSSLEFEFHSWSVNPSYLDPGYWSKFGHQTLESLEEDSVKLLDSLRLVFSCEMEKRLTIEVFEDRAFIYMGILFSGGLDSTVLLYLLLEWLFSNFEHLEDTVVHKYFSGGDLTSGQFKKDNLFVVVELINASFAPAEAPDRLTGLSSYYEILEIFREHFDTYKNVSIRFICVDNPGDSLTKEEKKILKCIAPCRTHLDFNIGGALFFALGGKGRLVDKQSFKGEWWQEIVSEMDSSTVWEGIFEKKSLFPEADIEISKANSVKQHSNDPNTPRKCPYCSYREHSKCQNKCCKSCCRKIQQKLIEPKGESFQACRIHKMKTADYSKIPSTQRSIYPYNYYLSDSRIYQALFPEEKELVKDLITCENGDLLYNSRSRFLIIGSGADEFLGGYGRHITAKKHNGSEGIRREMLFDINRLWIRNLGRDYRLAMFNHRILFAIFLQPSVTKLIGDLNFENICGSRFEVTKPLLRSVAGKLGIKFSARFKKRAVQFGTRSSRQTNLKHFDSHRKATADATYIPTNI</sequence>
<proteinExistence type="predicted"/>
<dbReference type="InterPro" id="IPR014729">
    <property type="entry name" value="Rossmann-like_a/b/a_fold"/>
</dbReference>
<name>A0A9D5HUY8_9CRYT</name>
<evidence type="ECO:0000256" key="2">
    <source>
        <dbReference type="ARBA" id="ARBA00022888"/>
    </source>
</evidence>